<dbReference type="PANTHER" id="PTHR43775:SF37">
    <property type="entry name" value="SI:DKEY-61P9.11"/>
    <property type="match status" value="1"/>
</dbReference>
<keyword evidence="1" id="KW-0596">Phosphopantetheine</keyword>
<dbReference type="InterPro" id="IPR013968">
    <property type="entry name" value="PKS_KR"/>
</dbReference>
<feature type="non-terminal residue" evidence="5">
    <location>
        <position position="173"/>
    </location>
</feature>
<reference evidence="5" key="1">
    <citation type="submission" date="2021-11" db="EMBL/GenBank/DDBJ databases">
        <title>Description of a new species Pelosinus isolated from the bottom sediments of Lake Baikal.</title>
        <authorList>
            <person name="Zakharyuk A."/>
        </authorList>
    </citation>
    <scope>NUCLEOTIDE SEQUENCE</scope>
    <source>
        <strain evidence="5">Bkl1</strain>
    </source>
</reference>
<organism evidence="5 6">
    <name type="scientific">Pelosinus baikalensis</name>
    <dbReference type="NCBI Taxonomy" id="2892015"/>
    <lineage>
        <taxon>Bacteria</taxon>
        <taxon>Bacillati</taxon>
        <taxon>Bacillota</taxon>
        <taxon>Negativicutes</taxon>
        <taxon>Selenomonadales</taxon>
        <taxon>Sporomusaceae</taxon>
        <taxon>Pelosinus</taxon>
    </lineage>
</organism>
<feature type="domain" description="Ketoreductase (KR)" evidence="3">
    <location>
        <begin position="103"/>
        <end position="172"/>
    </location>
</feature>
<dbReference type="Pfam" id="PF21394">
    <property type="entry name" value="Beta-ketacyl_N"/>
    <property type="match status" value="1"/>
</dbReference>
<evidence type="ECO:0000259" key="4">
    <source>
        <dbReference type="Pfam" id="PF21394"/>
    </source>
</evidence>
<comment type="caution">
    <text evidence="5">The sequence shown here is derived from an EMBL/GenBank/DDBJ whole genome shotgun (WGS) entry which is preliminary data.</text>
</comment>
<evidence type="ECO:0000259" key="3">
    <source>
        <dbReference type="Pfam" id="PF08659"/>
    </source>
</evidence>
<evidence type="ECO:0000313" key="5">
    <source>
        <dbReference type="EMBL" id="MCC5468754.1"/>
    </source>
</evidence>
<proteinExistence type="predicted"/>
<keyword evidence="2" id="KW-0597">Phosphoprotein</keyword>
<sequence>MMKNKRKENILIQIVVVKQNEGRLFSGFSGLLKTAQLENPKLRGQIIEVDQEEETGEVVKKLEENSYSLDYQIRYQNEKRYVMEWKEIEDSQEKSSIPWKDQGVYLITGGIGGLGRIFTREIISKAKDTTIILTGRSPLNEEKRGTLKELEAKGGKIEYKQVDVTDKKGIAHL</sequence>
<dbReference type="SUPFAM" id="SSF51735">
    <property type="entry name" value="NAD(P)-binding Rossmann-fold domains"/>
    <property type="match status" value="1"/>
</dbReference>
<dbReference type="PANTHER" id="PTHR43775">
    <property type="entry name" value="FATTY ACID SYNTHASE"/>
    <property type="match status" value="1"/>
</dbReference>
<gene>
    <name evidence="5" type="ORF">LMF89_25890</name>
</gene>
<dbReference type="InterPro" id="IPR049490">
    <property type="entry name" value="C883_1060-like_KR_N"/>
</dbReference>
<name>A0ABS8I001_9FIRM</name>
<evidence type="ECO:0000256" key="1">
    <source>
        <dbReference type="ARBA" id="ARBA00022450"/>
    </source>
</evidence>
<dbReference type="InterPro" id="IPR036291">
    <property type="entry name" value="NAD(P)-bd_dom_sf"/>
</dbReference>
<feature type="domain" description="C883-1060-like ketoreductase" evidence="4">
    <location>
        <begin position="1"/>
        <end position="59"/>
    </location>
</feature>
<accession>A0ABS8I001</accession>
<evidence type="ECO:0000256" key="2">
    <source>
        <dbReference type="ARBA" id="ARBA00022553"/>
    </source>
</evidence>
<dbReference type="Gene3D" id="3.40.50.720">
    <property type="entry name" value="NAD(P)-binding Rossmann-like Domain"/>
    <property type="match status" value="1"/>
</dbReference>
<dbReference type="Proteomes" id="UP001165492">
    <property type="component" value="Unassembled WGS sequence"/>
</dbReference>
<dbReference type="EMBL" id="JAJHJB010000152">
    <property type="protein sequence ID" value="MCC5468754.1"/>
    <property type="molecule type" value="Genomic_DNA"/>
</dbReference>
<dbReference type="InterPro" id="IPR050091">
    <property type="entry name" value="PKS_NRPS_Biosynth_Enz"/>
</dbReference>
<evidence type="ECO:0000313" key="6">
    <source>
        <dbReference type="Proteomes" id="UP001165492"/>
    </source>
</evidence>
<protein>
    <submittedName>
        <fullName evidence="5">KR domain-containing protein</fullName>
    </submittedName>
</protein>
<keyword evidence="6" id="KW-1185">Reference proteome</keyword>
<dbReference type="Pfam" id="PF08659">
    <property type="entry name" value="KR"/>
    <property type="match status" value="1"/>
</dbReference>